<dbReference type="AlphaFoldDB" id="A0A1L3MF80"/>
<keyword evidence="2" id="KW-1133">Transmembrane helix</keyword>
<keyword evidence="4" id="KW-1185">Reference proteome</keyword>
<feature type="transmembrane region" description="Helical" evidence="2">
    <location>
        <begin position="165"/>
        <end position="183"/>
    </location>
</feature>
<evidence type="ECO:0000256" key="1">
    <source>
        <dbReference type="SAM" id="MobiDB-lite"/>
    </source>
</evidence>
<keyword evidence="2" id="KW-0472">Membrane</keyword>
<keyword evidence="2" id="KW-0812">Transmembrane</keyword>
<dbReference type="KEGG" id="jte:ASJ30_04725"/>
<dbReference type="EMBL" id="CP013290">
    <property type="protein sequence ID" value="APH00924.1"/>
    <property type="molecule type" value="Genomic_DNA"/>
</dbReference>
<feature type="region of interest" description="Disordered" evidence="1">
    <location>
        <begin position="1"/>
        <end position="27"/>
    </location>
</feature>
<protein>
    <recommendedName>
        <fullName evidence="5">DUF1353 domain-containing protein</fullName>
    </recommendedName>
</protein>
<evidence type="ECO:0000256" key="2">
    <source>
        <dbReference type="SAM" id="Phobius"/>
    </source>
</evidence>
<proteinExistence type="predicted"/>
<name>A0A1L3MF80_9MICO</name>
<dbReference type="RefSeq" id="WP_072624087.1">
    <property type="nucleotide sequence ID" value="NZ_CP013290.1"/>
</dbReference>
<gene>
    <name evidence="3" type="ORF">ASJ30_04725</name>
</gene>
<dbReference type="InterPro" id="IPR010767">
    <property type="entry name" value="Phage_CGC-2007_Cje0229"/>
</dbReference>
<feature type="transmembrane region" description="Helical" evidence="2">
    <location>
        <begin position="203"/>
        <end position="222"/>
    </location>
</feature>
<evidence type="ECO:0008006" key="5">
    <source>
        <dbReference type="Google" id="ProtNLM"/>
    </source>
</evidence>
<dbReference type="Pfam" id="PF07087">
    <property type="entry name" value="DUF1353"/>
    <property type="match status" value="1"/>
</dbReference>
<feature type="compositionally biased region" description="Basic and acidic residues" evidence="1">
    <location>
        <begin position="1"/>
        <end position="13"/>
    </location>
</feature>
<evidence type="ECO:0000313" key="3">
    <source>
        <dbReference type="EMBL" id="APH00924.1"/>
    </source>
</evidence>
<organism evidence="3 4">
    <name type="scientific">Janibacter indicus</name>
    <dbReference type="NCBI Taxonomy" id="857417"/>
    <lineage>
        <taxon>Bacteria</taxon>
        <taxon>Bacillati</taxon>
        <taxon>Actinomycetota</taxon>
        <taxon>Actinomycetes</taxon>
        <taxon>Micrococcales</taxon>
        <taxon>Intrasporangiaceae</taxon>
        <taxon>Janibacter</taxon>
    </lineage>
</organism>
<dbReference type="Proteomes" id="UP000182938">
    <property type="component" value="Chromosome"/>
</dbReference>
<accession>A0A1L3MF80</accession>
<evidence type="ECO:0000313" key="4">
    <source>
        <dbReference type="Proteomes" id="UP000182938"/>
    </source>
</evidence>
<feature type="transmembrane region" description="Helical" evidence="2">
    <location>
        <begin position="234"/>
        <end position="260"/>
    </location>
</feature>
<sequence length="270" mass="29200">MDRPLETQARRFYDGGPPDGQPDPTSPPLIVLERTLDMSVEEFRMGRRLGYRDRELGQLLVPVDPTTFTTDLTSVPSVFLWLVPRTGRHLPAALLHDGLVRGSFAAAPGVRIDRERADLVFRAAMADTGTGLIRRWLMWTAVTLGTIFQDRSGTWSAGERLRRQVTAVVTLGLVAVLGALATLDLFDVAVPLVGGVPWMGERAWWVELLTGAAGAVVVPVLLGLTWGRLRAAGIIAGVALALLLHVTAAVALLTGVYQVAERLGTRARTP</sequence>
<reference evidence="3 4" key="1">
    <citation type="submission" date="2015-11" db="EMBL/GenBank/DDBJ databases">
        <authorList>
            <person name="Zhang Y."/>
            <person name="Guo Z."/>
        </authorList>
    </citation>
    <scope>NUCLEOTIDE SEQUENCE [LARGE SCALE GENOMIC DNA]</scope>
    <source>
        <strain evidence="3 4">YFY001</strain>
    </source>
</reference>